<sequence>MGDPVQKEQCPCNLDHLSLETKPKQKPGDPFNGNSALLFAYAQTLANIAAPDMGTTDSQMALYITPPFYPGIVVEQPDPMPLMNYQLWQYADSLLPTDYPVWDYDGGSYFDFYSGYLSYASDNGSVEPNLAARNKMLHLFGQLRTAAKAVDKAKLDAIATYKQAVLQTTGAGEDLPLGLRNLTIWLEENTTYRISQQNLNEITQLYNHARTKYYGPGVQEICDLLAKVGLAKEYLKPIPGSPGDLFYKPKYGLNADYVETVSLWSEEYRNNPDLKPIFTFSLDDLPTVNVDWTTLGFPNIEKGRDEDIPPKDTILSLQTETQTLTPQVEEIVISATNLKTFSINRGDWDKPDFKKSFPRLRADAPIRFTAPIVRPCRFLFAYGVQIDVRINEENVREFAYELDKMVTKSTTLLGATRPLKMEGNVVSTKKDDDPDLGYPYLLAVLGERL</sequence>
<dbReference type="AlphaFoldDB" id="A0A8H8VMY3"/>
<evidence type="ECO:0000313" key="1">
    <source>
        <dbReference type="EMBL" id="KAF3223621.1"/>
    </source>
</evidence>
<organism evidence="1 2">
    <name type="scientific">Orbilia oligospora</name>
    <name type="common">Nematode-trapping fungus</name>
    <name type="synonym">Arthrobotrys oligospora</name>
    <dbReference type="NCBI Taxonomy" id="2813651"/>
    <lineage>
        <taxon>Eukaryota</taxon>
        <taxon>Fungi</taxon>
        <taxon>Dikarya</taxon>
        <taxon>Ascomycota</taxon>
        <taxon>Pezizomycotina</taxon>
        <taxon>Orbiliomycetes</taxon>
        <taxon>Orbiliales</taxon>
        <taxon>Orbiliaceae</taxon>
        <taxon>Orbilia</taxon>
    </lineage>
</organism>
<proteinExistence type="predicted"/>
<comment type="caution">
    <text evidence="1">The sequence shown here is derived from an EMBL/GenBank/DDBJ whole genome shotgun (WGS) entry which is preliminary data.</text>
</comment>
<dbReference type="Proteomes" id="UP000614610">
    <property type="component" value="Unassembled WGS sequence"/>
</dbReference>
<evidence type="ECO:0000313" key="2">
    <source>
        <dbReference type="Proteomes" id="UP000614610"/>
    </source>
</evidence>
<accession>A0A8H8VMY3</accession>
<reference evidence="1" key="1">
    <citation type="submission" date="2019-06" db="EMBL/GenBank/DDBJ databases">
        <authorList>
            <person name="Palmer J.M."/>
        </authorList>
    </citation>
    <scope>NUCLEOTIDE SEQUENCE</scope>
    <source>
        <strain evidence="1">TWF679</strain>
    </source>
</reference>
<name>A0A8H8VMY3_ORBOL</name>
<dbReference type="EMBL" id="WIWT01000001">
    <property type="protein sequence ID" value="KAF3223621.1"/>
    <property type="molecule type" value="Genomic_DNA"/>
</dbReference>
<protein>
    <submittedName>
        <fullName evidence="1">Uncharacterized protein</fullName>
    </submittedName>
</protein>
<gene>
    <name evidence="1" type="ORF">TWF679_000065</name>
</gene>
<dbReference type="OrthoDB" id="5047692at2759"/>